<gene>
    <name evidence="1" type="ORF">TNCT_434091</name>
</gene>
<dbReference type="Proteomes" id="UP000887116">
    <property type="component" value="Unassembled WGS sequence"/>
</dbReference>
<accession>A0A8X6GWE8</accession>
<organism evidence="1 2">
    <name type="scientific">Trichonephila clavata</name>
    <name type="common">Joro spider</name>
    <name type="synonym">Nephila clavata</name>
    <dbReference type="NCBI Taxonomy" id="2740835"/>
    <lineage>
        <taxon>Eukaryota</taxon>
        <taxon>Metazoa</taxon>
        <taxon>Ecdysozoa</taxon>
        <taxon>Arthropoda</taxon>
        <taxon>Chelicerata</taxon>
        <taxon>Arachnida</taxon>
        <taxon>Araneae</taxon>
        <taxon>Araneomorphae</taxon>
        <taxon>Entelegynae</taxon>
        <taxon>Araneoidea</taxon>
        <taxon>Nephilidae</taxon>
        <taxon>Trichonephila</taxon>
    </lineage>
</organism>
<evidence type="ECO:0000313" key="2">
    <source>
        <dbReference type="Proteomes" id="UP000887116"/>
    </source>
</evidence>
<evidence type="ECO:0000313" key="1">
    <source>
        <dbReference type="EMBL" id="GFR11534.1"/>
    </source>
</evidence>
<name>A0A8X6GWE8_TRICU</name>
<keyword evidence="2" id="KW-1185">Reference proteome</keyword>
<proteinExistence type="predicted"/>
<feature type="non-terminal residue" evidence="1">
    <location>
        <position position="47"/>
    </location>
</feature>
<dbReference type="AlphaFoldDB" id="A0A8X6GWE8"/>
<protein>
    <submittedName>
        <fullName evidence="1">Uncharacterized protein</fullName>
    </submittedName>
</protein>
<dbReference type="EMBL" id="BMAO01006788">
    <property type="protein sequence ID" value="GFR11534.1"/>
    <property type="molecule type" value="Genomic_DNA"/>
</dbReference>
<sequence>MRVEKREVRVEESVKVSHWKAWGVRVTERVWGVRVTERVWGVRVERA</sequence>
<comment type="caution">
    <text evidence="1">The sequence shown here is derived from an EMBL/GenBank/DDBJ whole genome shotgun (WGS) entry which is preliminary data.</text>
</comment>
<reference evidence="1" key="1">
    <citation type="submission" date="2020-07" db="EMBL/GenBank/DDBJ databases">
        <title>Multicomponent nature underlies the extraordinary mechanical properties of spider dragline silk.</title>
        <authorList>
            <person name="Kono N."/>
            <person name="Nakamura H."/>
            <person name="Mori M."/>
            <person name="Yoshida Y."/>
            <person name="Ohtoshi R."/>
            <person name="Malay A.D."/>
            <person name="Moran D.A.P."/>
            <person name="Tomita M."/>
            <person name="Numata K."/>
            <person name="Arakawa K."/>
        </authorList>
    </citation>
    <scope>NUCLEOTIDE SEQUENCE</scope>
</reference>